<dbReference type="InterPro" id="IPR046947">
    <property type="entry name" value="LytR-like"/>
</dbReference>
<organism evidence="4 5">
    <name type="scientific">Myroides profundi</name>
    <dbReference type="NCBI Taxonomy" id="480520"/>
    <lineage>
        <taxon>Bacteria</taxon>
        <taxon>Pseudomonadati</taxon>
        <taxon>Bacteroidota</taxon>
        <taxon>Flavobacteriia</taxon>
        <taxon>Flavobacteriales</taxon>
        <taxon>Flavobacteriaceae</taxon>
        <taxon>Myroides</taxon>
    </lineage>
</organism>
<dbReference type="EMBL" id="FOFY01000011">
    <property type="protein sequence ID" value="SER21941.1"/>
    <property type="molecule type" value="Genomic_DNA"/>
</dbReference>
<dbReference type="Gene3D" id="2.40.50.1020">
    <property type="entry name" value="LytTr DNA-binding domain"/>
    <property type="match status" value="1"/>
</dbReference>
<proteinExistence type="predicted"/>
<accession>A0AAJ4W585</accession>
<dbReference type="PANTHER" id="PTHR37299">
    <property type="entry name" value="TRANSCRIPTIONAL REGULATOR-RELATED"/>
    <property type="match status" value="1"/>
</dbReference>
<dbReference type="Pfam" id="PF00072">
    <property type="entry name" value="Response_reg"/>
    <property type="match status" value="1"/>
</dbReference>
<dbReference type="SUPFAM" id="SSF52172">
    <property type="entry name" value="CheY-like"/>
    <property type="match status" value="1"/>
</dbReference>
<evidence type="ECO:0000259" key="2">
    <source>
        <dbReference type="PROSITE" id="PS50110"/>
    </source>
</evidence>
<sequence length="255" mass="29864">MISIVIIEDEKPAARSLERKLDKLGYSSMINLSSVEEAVLWFGSNKEPDLIFLDIQLSDGLSFEIFEQVKINSSIIFTTAYDEYALRAFKLNSIDYLLKPIEEKELKQAIEKFENNRAVFFGFNQQLDLFKQFMNSSSTGTVEYKERFVVKVGTQIKIVMRSEVVCFYSENKASYVQTTEGRNYIIDYSLEELEKMVDPTDFFRMNRKFIVSIHSIKDIYSYSNSRLKLNLINLESEELIVSREKVNDFKKWIEK</sequence>
<dbReference type="Gene3D" id="3.40.50.2300">
    <property type="match status" value="1"/>
</dbReference>
<dbReference type="SMART" id="SM00448">
    <property type="entry name" value="REC"/>
    <property type="match status" value="1"/>
</dbReference>
<comment type="caution">
    <text evidence="4">The sequence shown here is derived from an EMBL/GenBank/DDBJ whole genome shotgun (WGS) entry which is preliminary data.</text>
</comment>
<name>A0AAJ4W585_MYRPR</name>
<evidence type="ECO:0000313" key="4">
    <source>
        <dbReference type="EMBL" id="SER21941.1"/>
    </source>
</evidence>
<dbReference type="PROSITE" id="PS50930">
    <property type="entry name" value="HTH_LYTTR"/>
    <property type="match status" value="1"/>
</dbReference>
<dbReference type="InterPro" id="IPR007492">
    <property type="entry name" value="LytTR_DNA-bd_dom"/>
</dbReference>
<dbReference type="InterPro" id="IPR011006">
    <property type="entry name" value="CheY-like_superfamily"/>
</dbReference>
<feature type="modified residue" description="4-aspartylphosphate" evidence="1">
    <location>
        <position position="54"/>
    </location>
</feature>
<gene>
    <name evidence="4" type="ORF">SAMN04488089_11129</name>
</gene>
<dbReference type="PANTHER" id="PTHR37299:SF1">
    <property type="entry name" value="STAGE 0 SPORULATION PROTEIN A HOMOLOG"/>
    <property type="match status" value="1"/>
</dbReference>
<keyword evidence="5" id="KW-1185">Reference proteome</keyword>
<evidence type="ECO:0000256" key="1">
    <source>
        <dbReference type="PROSITE-ProRule" id="PRU00169"/>
    </source>
</evidence>
<dbReference type="RefSeq" id="WP_041892065.1">
    <property type="nucleotide sequence ID" value="NZ_CP010817.1"/>
</dbReference>
<feature type="domain" description="Response regulatory" evidence="2">
    <location>
        <begin position="3"/>
        <end position="114"/>
    </location>
</feature>
<evidence type="ECO:0000259" key="3">
    <source>
        <dbReference type="PROSITE" id="PS50930"/>
    </source>
</evidence>
<protein>
    <submittedName>
        <fullName evidence="4">Two component transcriptional regulator, LytTR family</fullName>
    </submittedName>
</protein>
<evidence type="ECO:0000313" key="5">
    <source>
        <dbReference type="Proteomes" id="UP000183496"/>
    </source>
</evidence>
<dbReference type="GO" id="GO:0003677">
    <property type="term" value="F:DNA binding"/>
    <property type="evidence" value="ECO:0007669"/>
    <property type="project" value="InterPro"/>
</dbReference>
<dbReference type="FunFam" id="3.40.50.2300:FF:000361">
    <property type="entry name" value="Two-component system response regulator"/>
    <property type="match status" value="1"/>
</dbReference>
<dbReference type="Proteomes" id="UP000183496">
    <property type="component" value="Unassembled WGS sequence"/>
</dbReference>
<dbReference type="PROSITE" id="PS50110">
    <property type="entry name" value="RESPONSE_REGULATORY"/>
    <property type="match status" value="1"/>
</dbReference>
<dbReference type="SMART" id="SM00850">
    <property type="entry name" value="LytTR"/>
    <property type="match status" value="1"/>
</dbReference>
<dbReference type="GO" id="GO:0000156">
    <property type="term" value="F:phosphorelay response regulator activity"/>
    <property type="evidence" value="ECO:0007669"/>
    <property type="project" value="InterPro"/>
</dbReference>
<keyword evidence="1" id="KW-0597">Phosphoprotein</keyword>
<reference evidence="4 5" key="1">
    <citation type="submission" date="2016-10" db="EMBL/GenBank/DDBJ databases">
        <authorList>
            <person name="Varghese N."/>
            <person name="Submissions S."/>
        </authorList>
    </citation>
    <scope>NUCLEOTIDE SEQUENCE [LARGE SCALE GENOMIC DNA]</scope>
    <source>
        <strain evidence="5">DSM 19823 / KCTC 23066 / CCTCC M 208030 / D25</strain>
    </source>
</reference>
<dbReference type="Pfam" id="PF04397">
    <property type="entry name" value="LytTR"/>
    <property type="match status" value="1"/>
</dbReference>
<feature type="domain" description="HTH LytTR-type" evidence="3">
    <location>
        <begin position="148"/>
        <end position="255"/>
    </location>
</feature>
<dbReference type="AlphaFoldDB" id="A0AAJ4W585"/>
<dbReference type="InterPro" id="IPR001789">
    <property type="entry name" value="Sig_transdc_resp-reg_receiver"/>
</dbReference>
<dbReference type="KEGG" id="mpw:MPR_1966"/>